<dbReference type="SUPFAM" id="SSF142695">
    <property type="entry name" value="RibA-like"/>
    <property type="match status" value="1"/>
</dbReference>
<dbReference type="InterPro" id="IPR032677">
    <property type="entry name" value="GTP_cyclohydro_II"/>
</dbReference>
<dbReference type="InterPro" id="IPR036144">
    <property type="entry name" value="RibA-like_sf"/>
</dbReference>
<evidence type="ECO:0000256" key="8">
    <source>
        <dbReference type="ARBA" id="ARBA00049295"/>
    </source>
</evidence>
<reference evidence="11 12" key="1">
    <citation type="submission" date="2024-07" db="EMBL/GenBank/DDBJ databases">
        <title>Section-level genome sequencing and comparative genomics of Aspergillus sections Usti and Cavernicolus.</title>
        <authorList>
            <consortium name="Lawrence Berkeley National Laboratory"/>
            <person name="Nybo J.L."/>
            <person name="Vesth T.C."/>
            <person name="Theobald S."/>
            <person name="Frisvad J.C."/>
            <person name="Larsen T.O."/>
            <person name="Kjaerboelling I."/>
            <person name="Rothschild-Mancinelli K."/>
            <person name="Lyhne E.K."/>
            <person name="Kogle M.E."/>
            <person name="Barry K."/>
            <person name="Clum A."/>
            <person name="Na H."/>
            <person name="Ledsgaard L."/>
            <person name="Lin J."/>
            <person name="Lipzen A."/>
            <person name="Kuo A."/>
            <person name="Riley R."/>
            <person name="Mondo S."/>
            <person name="Labutti K."/>
            <person name="Haridas S."/>
            <person name="Pangalinan J."/>
            <person name="Salamov A.A."/>
            <person name="Simmons B.A."/>
            <person name="Magnuson J.K."/>
            <person name="Chen J."/>
            <person name="Drula E."/>
            <person name="Henrissat B."/>
            <person name="Wiebenga A."/>
            <person name="Lubbers R.J."/>
            <person name="Gomes A.C."/>
            <person name="Makela M.R."/>
            <person name="Stajich J."/>
            <person name="Grigoriev I.V."/>
            <person name="Mortensen U.H."/>
            <person name="De Vries R.P."/>
            <person name="Baker S.E."/>
            <person name="Andersen M.R."/>
        </authorList>
    </citation>
    <scope>NUCLEOTIDE SEQUENCE [LARGE SCALE GENOMIC DNA]</scope>
    <source>
        <strain evidence="11 12">CBS 209.92</strain>
    </source>
</reference>
<comment type="similarity">
    <text evidence="2">Belongs to the GTP cyclohydrolase II family.</text>
</comment>
<dbReference type="EC" id="3.5.4.25" evidence="3"/>
<evidence type="ECO:0000313" key="12">
    <source>
        <dbReference type="Proteomes" id="UP001610563"/>
    </source>
</evidence>
<keyword evidence="12" id="KW-1185">Reference proteome</keyword>
<dbReference type="PANTHER" id="PTHR21327:SF29">
    <property type="entry name" value="GTP CYCLOHYDROLASE-2"/>
    <property type="match status" value="1"/>
</dbReference>
<proteinExistence type="inferred from homology"/>
<feature type="domain" description="GTP cyclohydrolase II" evidence="10">
    <location>
        <begin position="48"/>
        <end position="185"/>
    </location>
</feature>
<dbReference type="Proteomes" id="UP001610563">
    <property type="component" value="Unassembled WGS sequence"/>
</dbReference>
<name>A0ABR4FJ89_9EURO</name>
<evidence type="ECO:0000256" key="1">
    <source>
        <dbReference type="ARBA" id="ARBA00005104"/>
    </source>
</evidence>
<dbReference type="EMBL" id="JBFTWV010000264">
    <property type="protein sequence ID" value="KAL2783147.1"/>
    <property type="molecule type" value="Genomic_DNA"/>
</dbReference>
<keyword evidence="6" id="KW-0378">Hydrolase</keyword>
<accession>A0ABR4FJ89</accession>
<gene>
    <name evidence="11" type="ORF">BJX66DRAFT_319076</name>
</gene>
<organism evidence="11 12">
    <name type="scientific">Aspergillus keveii</name>
    <dbReference type="NCBI Taxonomy" id="714993"/>
    <lineage>
        <taxon>Eukaryota</taxon>
        <taxon>Fungi</taxon>
        <taxon>Dikarya</taxon>
        <taxon>Ascomycota</taxon>
        <taxon>Pezizomycotina</taxon>
        <taxon>Eurotiomycetes</taxon>
        <taxon>Eurotiomycetidae</taxon>
        <taxon>Eurotiales</taxon>
        <taxon>Aspergillaceae</taxon>
        <taxon>Aspergillus</taxon>
        <taxon>Aspergillus subgen. Nidulantes</taxon>
    </lineage>
</organism>
<evidence type="ECO:0000256" key="4">
    <source>
        <dbReference type="ARBA" id="ARBA00022619"/>
    </source>
</evidence>
<dbReference type="NCBIfam" id="NF001591">
    <property type="entry name" value="PRK00393.1"/>
    <property type="match status" value="1"/>
</dbReference>
<dbReference type="CDD" id="cd00641">
    <property type="entry name" value="GTP_cyclohydro2"/>
    <property type="match status" value="1"/>
</dbReference>
<keyword evidence="5" id="KW-0547">Nucleotide-binding</keyword>
<evidence type="ECO:0000259" key="10">
    <source>
        <dbReference type="Pfam" id="PF00925"/>
    </source>
</evidence>
<dbReference type="InterPro" id="IPR000926">
    <property type="entry name" value="RibA"/>
</dbReference>
<evidence type="ECO:0000256" key="6">
    <source>
        <dbReference type="ARBA" id="ARBA00022801"/>
    </source>
</evidence>
<comment type="caution">
    <text evidence="11">The sequence shown here is derived from an EMBL/GenBank/DDBJ whole genome shotgun (WGS) entry which is preliminary data.</text>
</comment>
<evidence type="ECO:0000256" key="7">
    <source>
        <dbReference type="ARBA" id="ARBA00023134"/>
    </source>
</evidence>
<feature type="region of interest" description="Disordered" evidence="9">
    <location>
        <begin position="1"/>
        <end position="23"/>
    </location>
</feature>
<keyword evidence="7" id="KW-0342">GTP-binding</keyword>
<evidence type="ECO:0000256" key="2">
    <source>
        <dbReference type="ARBA" id="ARBA00008131"/>
    </source>
</evidence>
<comment type="pathway">
    <text evidence="1">Cofactor biosynthesis; riboflavin biosynthesis.</text>
</comment>
<dbReference type="Gene3D" id="3.40.50.10990">
    <property type="entry name" value="GTP cyclohydrolase II"/>
    <property type="match status" value="1"/>
</dbReference>
<evidence type="ECO:0000256" key="3">
    <source>
        <dbReference type="ARBA" id="ARBA00012762"/>
    </source>
</evidence>
<keyword evidence="4" id="KW-0686">Riboflavin biosynthesis</keyword>
<dbReference type="PANTHER" id="PTHR21327">
    <property type="entry name" value="GTP CYCLOHYDROLASE II-RELATED"/>
    <property type="match status" value="1"/>
</dbReference>
<comment type="catalytic activity">
    <reaction evidence="8">
        <text>GTP + 4 H2O = 2,5-diamino-6-hydroxy-4-(5-phosphoribosylamino)-pyrimidine + formate + 2 phosphate + 3 H(+)</text>
        <dbReference type="Rhea" id="RHEA:23704"/>
        <dbReference type="ChEBI" id="CHEBI:15377"/>
        <dbReference type="ChEBI" id="CHEBI:15378"/>
        <dbReference type="ChEBI" id="CHEBI:15740"/>
        <dbReference type="ChEBI" id="CHEBI:37565"/>
        <dbReference type="ChEBI" id="CHEBI:43474"/>
        <dbReference type="ChEBI" id="CHEBI:58614"/>
        <dbReference type="EC" id="3.5.4.25"/>
    </reaction>
</comment>
<protein>
    <recommendedName>
        <fullName evidence="3">GTP cyclohydrolase II</fullName>
        <ecNumber evidence="3">3.5.4.25</ecNumber>
    </recommendedName>
</protein>
<dbReference type="Pfam" id="PF00925">
    <property type="entry name" value="GTP_cyclohydro2"/>
    <property type="match status" value="1"/>
</dbReference>
<evidence type="ECO:0000256" key="9">
    <source>
        <dbReference type="SAM" id="MobiDB-lite"/>
    </source>
</evidence>
<sequence>MDRMIRGAYTGRLRPGRTSSRRRCSEDLNYQANSCMPPSESSSSSSSSTLVRDHSECYTGETTWSARCDCGSQLDEAARTIAAAEEGVIVYLRQEGRGIGLEDKLRAYNLQDLGLDTVDANLFLGRPSDARVYGVASAILLDLGLGMGKSAGRPSSSSRGIRLLTNNPEKLSVIRDALPVQERVPLVPVAGQTTGSSSSGDDVDQNSELYKYIRTKVDRMGHLIGKDDINM</sequence>
<evidence type="ECO:0000313" key="11">
    <source>
        <dbReference type="EMBL" id="KAL2783147.1"/>
    </source>
</evidence>
<evidence type="ECO:0000256" key="5">
    <source>
        <dbReference type="ARBA" id="ARBA00022741"/>
    </source>
</evidence>